<proteinExistence type="predicted"/>
<organism evidence="1 2">
    <name type="scientific">Escherichia coli</name>
    <dbReference type="NCBI Taxonomy" id="562"/>
    <lineage>
        <taxon>Bacteria</taxon>
        <taxon>Pseudomonadati</taxon>
        <taxon>Pseudomonadota</taxon>
        <taxon>Gammaproteobacteria</taxon>
        <taxon>Enterobacterales</taxon>
        <taxon>Enterobacteriaceae</taxon>
        <taxon>Escherichia</taxon>
    </lineage>
</organism>
<name>A0A0G9FT55_ECOLX</name>
<sequence>MENVLKRLKLGLYGGNIVSGIAFMNEIDANSIGKVSIHHANFF</sequence>
<accession>A0A0G9FT55</accession>
<comment type="caution">
    <text evidence="1">The sequence shown here is derived from an EMBL/GenBank/DDBJ whole genome shotgun (WGS) entry which is preliminary data.</text>
</comment>
<gene>
    <name evidence="1" type="ORF">D3C88_01740</name>
</gene>
<dbReference type="AlphaFoldDB" id="A0A0G9FT55"/>
<protein>
    <submittedName>
        <fullName evidence="1">Uncharacterized protein</fullName>
    </submittedName>
</protein>
<reference evidence="1 2" key="1">
    <citation type="journal article" date="2018" name="BMC Microbiol.">
        <title>Genome sequencing of strains of the most prevalent clonal group of O1:K1:H7 Escherichia coli that causes neonatal meningitis in France.</title>
        <authorList>
            <person name="Geslain G."/>
            <person name="Birgy A."/>
            <person name="Adiba S."/>
            <person name="Magnan M."/>
            <person name="Courroux C."/>
            <person name="Levy C."/>
            <person name="Cohen R."/>
            <person name="Bidet P."/>
            <person name="Bonacorsi S."/>
        </authorList>
    </citation>
    <scope>NUCLEOTIDE SEQUENCE [LARGE SCALE GENOMIC DNA]</scope>
    <source>
        <strain evidence="1 2">S308</strain>
    </source>
</reference>
<evidence type="ECO:0000313" key="2">
    <source>
        <dbReference type="Proteomes" id="UP000284508"/>
    </source>
</evidence>
<dbReference type="Proteomes" id="UP000284508">
    <property type="component" value="Unassembled WGS sequence"/>
</dbReference>
<dbReference type="EMBL" id="QXHA01000094">
    <property type="protein sequence ID" value="RIB43627.1"/>
    <property type="molecule type" value="Genomic_DNA"/>
</dbReference>
<evidence type="ECO:0000313" key="1">
    <source>
        <dbReference type="EMBL" id="RIB43627.1"/>
    </source>
</evidence>